<dbReference type="AlphaFoldDB" id="A0A077PMB6"/>
<sequence>MSPAGHVRNGSNPSFKGSQYISTTTDLDVIMKYREPGQITVKFDTKDVIPDIKGNHSIIDVSIPEKAASAGLKGPAENYAVSSK</sequence>
<name>A0A077PMB6_XENBV</name>
<comment type="caution">
    <text evidence="1">The sequence shown here is derived from an EMBL/GenBank/DDBJ whole genome shotgun (WGS) entry which is preliminary data.</text>
</comment>
<accession>A0A077PMB6</accession>
<reference evidence="1" key="1">
    <citation type="submission" date="2013-07" db="EMBL/GenBank/DDBJ databases">
        <title>Sub-species coevolution in mutualistic symbiosis.</title>
        <authorList>
            <person name="Murfin K."/>
            <person name="Klassen J."/>
            <person name="Lee M."/>
            <person name="Forst S."/>
            <person name="Stock P."/>
            <person name="Goodrich-Blair H."/>
        </authorList>
    </citation>
    <scope>NUCLEOTIDE SEQUENCE [LARGE SCALE GENOMIC DNA]</scope>
    <source>
        <strain evidence="1">Kraussei Becker Underwood</strain>
    </source>
</reference>
<dbReference type="Proteomes" id="UP000028493">
    <property type="component" value="Unassembled WGS sequence"/>
</dbReference>
<proteinExistence type="predicted"/>
<gene>
    <name evidence="1" type="ORF">XBKB1_4090005</name>
</gene>
<dbReference type="RefSeq" id="WP_038197655.1">
    <property type="nucleotide sequence ID" value="NZ_CAWLXS010000392.1"/>
</dbReference>
<protein>
    <submittedName>
        <fullName evidence="1">Uncharacterized protein</fullName>
    </submittedName>
</protein>
<organism evidence="1 2">
    <name type="scientific">Xenorhabdus bovienii str. kraussei Becker Underwood</name>
    <dbReference type="NCBI Taxonomy" id="1398204"/>
    <lineage>
        <taxon>Bacteria</taxon>
        <taxon>Pseudomonadati</taxon>
        <taxon>Pseudomonadota</taxon>
        <taxon>Gammaproteobacteria</taxon>
        <taxon>Enterobacterales</taxon>
        <taxon>Morganellaceae</taxon>
        <taxon>Xenorhabdus</taxon>
    </lineage>
</organism>
<dbReference type="HOGENOM" id="CLU_2304971_0_0_6"/>
<dbReference type="EMBL" id="CBSZ010000345">
    <property type="protein sequence ID" value="CDH25490.1"/>
    <property type="molecule type" value="Genomic_DNA"/>
</dbReference>
<evidence type="ECO:0000313" key="2">
    <source>
        <dbReference type="Proteomes" id="UP000028493"/>
    </source>
</evidence>
<evidence type="ECO:0000313" key="1">
    <source>
        <dbReference type="EMBL" id="CDH25490.1"/>
    </source>
</evidence>